<proteinExistence type="predicted"/>
<gene>
    <name evidence="1" type="ORF">SJ2017_3223</name>
</gene>
<evidence type="ECO:0000313" key="1">
    <source>
        <dbReference type="EMBL" id="ARD23488.1"/>
    </source>
</evidence>
<keyword evidence="2" id="KW-1185">Reference proteome</keyword>
<organism evidence="1 2">
    <name type="scientific">Shewanella japonica</name>
    <dbReference type="NCBI Taxonomy" id="93973"/>
    <lineage>
        <taxon>Bacteria</taxon>
        <taxon>Pseudomonadati</taxon>
        <taxon>Pseudomonadota</taxon>
        <taxon>Gammaproteobacteria</taxon>
        <taxon>Alteromonadales</taxon>
        <taxon>Shewanellaceae</taxon>
        <taxon>Shewanella</taxon>
    </lineage>
</organism>
<dbReference type="EMBL" id="CP020472">
    <property type="protein sequence ID" value="ARD23488.1"/>
    <property type="molecule type" value="Genomic_DNA"/>
</dbReference>
<name>A0ABM6JP23_9GAMM</name>
<evidence type="ECO:0000313" key="2">
    <source>
        <dbReference type="Proteomes" id="UP000191820"/>
    </source>
</evidence>
<reference evidence="1 2" key="1">
    <citation type="submission" date="2017-03" db="EMBL/GenBank/DDBJ databases">
        <title>Genome sequencing of Shewanella japonica KCTC 22435.</title>
        <authorList>
            <person name="Kim K.M."/>
        </authorList>
    </citation>
    <scope>NUCLEOTIDE SEQUENCE [LARGE SCALE GENOMIC DNA]</scope>
    <source>
        <strain evidence="1 2">KCTC 22435</strain>
    </source>
</reference>
<dbReference type="Proteomes" id="UP000191820">
    <property type="component" value="Chromosome"/>
</dbReference>
<sequence>MKLLQSKPMTGFIALMLLSLAVSYRIDESFNWLSFSFHIIDLTDQLSEQVSYGLTNDMVKILFELDFPTALQIIVHF</sequence>
<accession>A0ABM6JP23</accession>
<dbReference type="RefSeq" id="WP_055023657.1">
    <property type="nucleotide sequence ID" value="NZ_CP020472.1"/>
</dbReference>
<protein>
    <submittedName>
        <fullName evidence="1">Uncharacterized protein</fullName>
    </submittedName>
</protein>